<accession>A0A8T1DVE8</accession>
<dbReference type="AlphaFoldDB" id="A0A8T1DVE8"/>
<gene>
    <name evidence="1" type="ORF">PC115_g739</name>
</gene>
<protein>
    <submittedName>
        <fullName evidence="1">Uncharacterized protein</fullName>
    </submittedName>
</protein>
<evidence type="ECO:0000313" key="2">
    <source>
        <dbReference type="Proteomes" id="UP000774804"/>
    </source>
</evidence>
<evidence type="ECO:0000313" key="1">
    <source>
        <dbReference type="EMBL" id="KAG2943513.1"/>
    </source>
</evidence>
<name>A0A8T1DVE8_9STRA</name>
<proteinExistence type="predicted"/>
<organism evidence="1 2">
    <name type="scientific">Phytophthora cactorum</name>
    <dbReference type="NCBI Taxonomy" id="29920"/>
    <lineage>
        <taxon>Eukaryota</taxon>
        <taxon>Sar</taxon>
        <taxon>Stramenopiles</taxon>
        <taxon>Oomycota</taxon>
        <taxon>Peronosporomycetes</taxon>
        <taxon>Peronosporales</taxon>
        <taxon>Peronosporaceae</taxon>
        <taxon>Phytophthora</taxon>
    </lineage>
</organism>
<comment type="caution">
    <text evidence="1">The sequence shown here is derived from an EMBL/GenBank/DDBJ whole genome shotgun (WGS) entry which is preliminary data.</text>
</comment>
<sequence length="83" mass="8606">MCATQASTLATGSAACDRAARTSAVAFAPTHCLRPTSAAFHHAAFTTAVSDAPSVALLLRVASSNLTLLGSIVFNLVRQWKCE</sequence>
<dbReference type="Proteomes" id="UP000774804">
    <property type="component" value="Unassembled WGS sequence"/>
</dbReference>
<reference evidence="1" key="1">
    <citation type="submission" date="2018-10" db="EMBL/GenBank/DDBJ databases">
        <title>Effector identification in a new, highly contiguous assembly of the strawberry crown rot pathogen Phytophthora cactorum.</title>
        <authorList>
            <person name="Armitage A.D."/>
            <person name="Nellist C.F."/>
            <person name="Bates H."/>
            <person name="Vickerstaff R.J."/>
            <person name="Harrison R.J."/>
        </authorList>
    </citation>
    <scope>NUCLEOTIDE SEQUENCE</scope>
    <source>
        <strain evidence="1">4032</strain>
    </source>
</reference>
<dbReference type="EMBL" id="RCMI01000008">
    <property type="protein sequence ID" value="KAG2943513.1"/>
    <property type="molecule type" value="Genomic_DNA"/>
</dbReference>